<dbReference type="SUPFAM" id="SSF55874">
    <property type="entry name" value="ATPase domain of HSP90 chaperone/DNA topoisomerase II/histidine kinase"/>
    <property type="match status" value="1"/>
</dbReference>
<dbReference type="CDD" id="cd00082">
    <property type="entry name" value="HisKA"/>
    <property type="match status" value="1"/>
</dbReference>
<keyword evidence="6 12" id="KW-0812">Transmembrane</keyword>
<dbReference type="PROSITE" id="PS51740">
    <property type="entry name" value="SPOVT_ABRB"/>
    <property type="match status" value="1"/>
</dbReference>
<feature type="transmembrane region" description="Helical" evidence="12">
    <location>
        <begin position="171"/>
        <end position="190"/>
    </location>
</feature>
<dbReference type="GO" id="GO:0003677">
    <property type="term" value="F:DNA binding"/>
    <property type="evidence" value="ECO:0007669"/>
    <property type="project" value="UniProtKB-UniRule"/>
</dbReference>
<keyword evidence="11" id="KW-0238">DNA-binding</keyword>
<dbReference type="InterPro" id="IPR003661">
    <property type="entry name" value="HisK_dim/P_dom"/>
</dbReference>
<dbReference type="InterPro" id="IPR050428">
    <property type="entry name" value="TCS_sensor_his_kinase"/>
</dbReference>
<dbReference type="InterPro" id="IPR036097">
    <property type="entry name" value="HisK_dim/P_sf"/>
</dbReference>
<dbReference type="EC" id="2.7.13.3" evidence="3"/>
<dbReference type="PRINTS" id="PR00344">
    <property type="entry name" value="BCTRLSENSOR"/>
</dbReference>
<dbReference type="PROSITE" id="PS50109">
    <property type="entry name" value="HIS_KIN"/>
    <property type="match status" value="1"/>
</dbReference>
<evidence type="ECO:0000313" key="17">
    <source>
        <dbReference type="Proteomes" id="UP000510822"/>
    </source>
</evidence>
<keyword evidence="10 12" id="KW-0472">Membrane</keyword>
<feature type="domain" description="HAMP" evidence="14">
    <location>
        <begin position="191"/>
        <end position="242"/>
    </location>
</feature>
<dbReference type="Gene3D" id="3.30.565.10">
    <property type="entry name" value="Histidine kinase-like ATPase, C-terminal domain"/>
    <property type="match status" value="1"/>
</dbReference>
<evidence type="ECO:0000256" key="4">
    <source>
        <dbReference type="ARBA" id="ARBA00022553"/>
    </source>
</evidence>
<dbReference type="EMBL" id="CP058952">
    <property type="protein sequence ID" value="QLI81598.1"/>
    <property type="molecule type" value="Genomic_DNA"/>
</dbReference>
<keyword evidence="4" id="KW-0597">Phosphoprotein</keyword>
<evidence type="ECO:0000256" key="5">
    <source>
        <dbReference type="ARBA" id="ARBA00022679"/>
    </source>
</evidence>
<dbReference type="Gene3D" id="1.10.287.130">
    <property type="match status" value="1"/>
</dbReference>
<dbReference type="InterPro" id="IPR003594">
    <property type="entry name" value="HATPase_dom"/>
</dbReference>
<comment type="catalytic activity">
    <reaction evidence="1">
        <text>ATP + protein L-histidine = ADP + protein N-phospho-L-histidine.</text>
        <dbReference type="EC" id="2.7.13.3"/>
    </reaction>
</comment>
<dbReference type="SUPFAM" id="SSF47384">
    <property type="entry name" value="Homodimeric domain of signal transducing histidine kinase"/>
    <property type="match status" value="1"/>
</dbReference>
<dbReference type="InterPro" id="IPR007159">
    <property type="entry name" value="SpoVT-AbrB_dom"/>
</dbReference>
<evidence type="ECO:0000313" key="16">
    <source>
        <dbReference type="EMBL" id="QLI81598.1"/>
    </source>
</evidence>
<sequence>MRGWRNLSIRARLHWGASAVLLTFFCLAGLAVQGVYSEHLRNSHFERLHSAIYMLIAITELDAKGRLALPSSIAEPLLSVPHSGLYAQIDNPTQRELWRSPSAQSLPQLPLSSLQTGVWQHRTLRLAGRDYLSTEYQVRWNIGQQSQNLRFMVLEDTQRFAAQLAQFQRALWGWLAAAALCLLLAQVLLLRWGLWPLRRLEAELAAIENGSQKQVNGVYPREIAPLATRLNRLVEQEHARQQRYREALGDLAHSLKTPLAILRAEQDNADPIAYRQTLAEQVTRMDHIVQHQLGRAALRGQASLAPVLALKPIAERLIASMQKVHAQRNLQFALYCDDLLQWSIDEGDAFEMMGNVLDNAGKWAKTRVELHLQASRRELIITIADDGSGFVDTQAPLQRGIRLDERVAGHGIGLSVVADIVQAYQGHITLGHSALGGASVMLTIPDPR</sequence>
<name>A0A7D5V9S4_9NEIS</name>
<comment type="subcellular location">
    <subcellularLocation>
        <location evidence="2">Membrane</location>
    </subcellularLocation>
</comment>
<evidence type="ECO:0000256" key="11">
    <source>
        <dbReference type="PROSITE-ProRule" id="PRU01076"/>
    </source>
</evidence>
<keyword evidence="9" id="KW-0902">Two-component regulatory system</keyword>
<proteinExistence type="predicted"/>
<keyword evidence="7" id="KW-0418">Kinase</keyword>
<evidence type="ECO:0000256" key="8">
    <source>
        <dbReference type="ARBA" id="ARBA00022989"/>
    </source>
</evidence>
<dbReference type="PANTHER" id="PTHR45436">
    <property type="entry name" value="SENSOR HISTIDINE KINASE YKOH"/>
    <property type="match status" value="1"/>
</dbReference>
<evidence type="ECO:0000256" key="12">
    <source>
        <dbReference type="SAM" id="Phobius"/>
    </source>
</evidence>
<dbReference type="InterPro" id="IPR005467">
    <property type="entry name" value="His_kinase_dom"/>
</dbReference>
<keyword evidence="17" id="KW-1185">Reference proteome</keyword>
<dbReference type="GO" id="GO:0000155">
    <property type="term" value="F:phosphorelay sensor kinase activity"/>
    <property type="evidence" value="ECO:0007669"/>
    <property type="project" value="InterPro"/>
</dbReference>
<dbReference type="InterPro" id="IPR004358">
    <property type="entry name" value="Sig_transdc_His_kin-like_C"/>
</dbReference>
<protein>
    <recommendedName>
        <fullName evidence="3">histidine kinase</fullName>
        <ecNumber evidence="3">2.7.13.3</ecNumber>
    </recommendedName>
</protein>
<evidence type="ECO:0000256" key="1">
    <source>
        <dbReference type="ARBA" id="ARBA00000085"/>
    </source>
</evidence>
<dbReference type="InterPro" id="IPR003660">
    <property type="entry name" value="HAMP_dom"/>
</dbReference>
<organism evidence="16 17">
    <name type="scientific">Chitinibacter fontanus</name>
    <dbReference type="NCBI Taxonomy" id="1737446"/>
    <lineage>
        <taxon>Bacteria</taxon>
        <taxon>Pseudomonadati</taxon>
        <taxon>Pseudomonadota</taxon>
        <taxon>Betaproteobacteria</taxon>
        <taxon>Neisseriales</taxon>
        <taxon>Chitinibacteraceae</taxon>
        <taxon>Chitinibacter</taxon>
    </lineage>
</organism>
<keyword evidence="5" id="KW-0808">Transferase</keyword>
<evidence type="ECO:0000259" key="14">
    <source>
        <dbReference type="PROSITE" id="PS50885"/>
    </source>
</evidence>
<feature type="domain" description="SpoVT-AbrB" evidence="15">
    <location>
        <begin position="56"/>
        <end position="102"/>
    </location>
</feature>
<evidence type="ECO:0000256" key="9">
    <source>
        <dbReference type="ARBA" id="ARBA00023012"/>
    </source>
</evidence>
<evidence type="ECO:0000259" key="15">
    <source>
        <dbReference type="PROSITE" id="PS51740"/>
    </source>
</evidence>
<dbReference type="SMART" id="SM00387">
    <property type="entry name" value="HATPase_c"/>
    <property type="match status" value="1"/>
</dbReference>
<evidence type="ECO:0000256" key="2">
    <source>
        <dbReference type="ARBA" id="ARBA00004370"/>
    </source>
</evidence>
<dbReference type="KEGG" id="cfon:HZU75_08670"/>
<reference evidence="16 17" key="1">
    <citation type="journal article" date="2016" name="Int. J. Syst. Evol. Microbiol.">
        <title>Chitinibacter fontanus sp. nov., isolated from a spring.</title>
        <authorList>
            <person name="Sheu S.Y."/>
            <person name="Li Y.S."/>
            <person name="Young C.C."/>
            <person name="Chen W.M."/>
        </authorList>
    </citation>
    <scope>NUCLEOTIDE SEQUENCE [LARGE SCALE GENOMIC DNA]</scope>
    <source>
        <strain evidence="16 17">STM-7</strain>
    </source>
</reference>
<evidence type="ECO:0000259" key="13">
    <source>
        <dbReference type="PROSITE" id="PS50109"/>
    </source>
</evidence>
<dbReference type="RefSeq" id="WP_180305709.1">
    <property type="nucleotide sequence ID" value="NZ_CP058952.1"/>
</dbReference>
<feature type="domain" description="Histidine kinase" evidence="13">
    <location>
        <begin position="250"/>
        <end position="448"/>
    </location>
</feature>
<dbReference type="PROSITE" id="PS50885">
    <property type="entry name" value="HAMP"/>
    <property type="match status" value="1"/>
</dbReference>
<dbReference type="InterPro" id="IPR036890">
    <property type="entry name" value="HATPase_C_sf"/>
</dbReference>
<dbReference type="PANTHER" id="PTHR45436:SF5">
    <property type="entry name" value="SENSOR HISTIDINE KINASE TRCS"/>
    <property type="match status" value="1"/>
</dbReference>
<dbReference type="Proteomes" id="UP000510822">
    <property type="component" value="Chromosome"/>
</dbReference>
<dbReference type="AlphaFoldDB" id="A0A7D5V9S4"/>
<dbReference type="Pfam" id="PF02518">
    <property type="entry name" value="HATPase_c"/>
    <property type="match status" value="1"/>
</dbReference>
<accession>A0A7D5V9S4</accession>
<keyword evidence="8 12" id="KW-1133">Transmembrane helix</keyword>
<dbReference type="GO" id="GO:0005886">
    <property type="term" value="C:plasma membrane"/>
    <property type="evidence" value="ECO:0007669"/>
    <property type="project" value="TreeGrafter"/>
</dbReference>
<gene>
    <name evidence="16" type="ORF">HZU75_08670</name>
</gene>
<evidence type="ECO:0000256" key="6">
    <source>
        <dbReference type="ARBA" id="ARBA00022692"/>
    </source>
</evidence>
<evidence type="ECO:0000256" key="10">
    <source>
        <dbReference type="ARBA" id="ARBA00023136"/>
    </source>
</evidence>
<evidence type="ECO:0000256" key="7">
    <source>
        <dbReference type="ARBA" id="ARBA00022777"/>
    </source>
</evidence>
<evidence type="ECO:0000256" key="3">
    <source>
        <dbReference type="ARBA" id="ARBA00012438"/>
    </source>
</evidence>